<dbReference type="AlphaFoldDB" id="H0I329"/>
<dbReference type="PATRIC" id="fig|1107882.3.peg.6647"/>
<evidence type="ECO:0000256" key="2">
    <source>
        <dbReference type="SAM" id="MobiDB-lite"/>
    </source>
</evidence>
<protein>
    <submittedName>
        <fullName evidence="4">Cold shock protein</fullName>
    </submittedName>
</protein>
<dbReference type="PROSITE" id="PS51857">
    <property type="entry name" value="CSD_2"/>
    <property type="match status" value="2"/>
</dbReference>
<feature type="region of interest" description="Disordered" evidence="2">
    <location>
        <begin position="1"/>
        <end position="43"/>
    </location>
</feature>
<dbReference type="PRINTS" id="PR00050">
    <property type="entry name" value="COLDSHOCK"/>
</dbReference>
<dbReference type="CDD" id="cd04458">
    <property type="entry name" value="CSP_CDS"/>
    <property type="match status" value="2"/>
</dbReference>
<sequence length="203" mass="22223">MMGKYRDHREPRRRGFDEDSNDQEPEPSYFLREPTKAPTAMSSPPVDVEVLWFNVDKGFGFVKLADGSDAFLHVRALESAGHRVVSEGMKLTVRIGEGQKGPQVAEVLEVSSGNSSGTDRPSYSSLPSSKPDSPGEESAGSVKWYNADKGFGFIALEGGSKDVFVHVSTLKQCGLEFLEEGQRVVVTCGQGQKRPEVRSVRLD</sequence>
<comment type="subcellular location">
    <subcellularLocation>
        <location evidence="1">Cytoplasm</location>
    </subcellularLocation>
</comment>
<dbReference type="SUPFAM" id="SSF50249">
    <property type="entry name" value="Nucleic acid-binding proteins"/>
    <property type="match status" value="2"/>
</dbReference>
<accession>H0I329</accession>
<keyword evidence="5" id="KW-1185">Reference proteome</keyword>
<evidence type="ECO:0000256" key="1">
    <source>
        <dbReference type="RuleBase" id="RU000408"/>
    </source>
</evidence>
<dbReference type="InterPro" id="IPR012340">
    <property type="entry name" value="NA-bd_OB-fold"/>
</dbReference>
<dbReference type="GO" id="GO:0003676">
    <property type="term" value="F:nucleic acid binding"/>
    <property type="evidence" value="ECO:0007669"/>
    <property type="project" value="InterPro"/>
</dbReference>
<dbReference type="GO" id="GO:0005829">
    <property type="term" value="C:cytosol"/>
    <property type="evidence" value="ECO:0007669"/>
    <property type="project" value="UniProtKB-ARBA"/>
</dbReference>
<dbReference type="InterPro" id="IPR002059">
    <property type="entry name" value="CSP_DNA-bd"/>
</dbReference>
<dbReference type="InterPro" id="IPR050181">
    <property type="entry name" value="Cold_shock_domain"/>
</dbReference>
<reference evidence="4 5" key="1">
    <citation type="journal article" date="2012" name="J. Bacteriol.">
        <title>Draft Genome Sequence of Mesorhizobium alhagi CCNWXJ12-2T, a Novel Salt-Resistant Species Isolated from the Desert of Northwestern China.</title>
        <authorList>
            <person name="Zhou M."/>
            <person name="Chen W."/>
            <person name="Chen H."/>
            <person name="Wei G."/>
        </authorList>
    </citation>
    <scope>NUCLEOTIDE SEQUENCE [LARGE SCALE GENOMIC DNA]</scope>
    <source>
        <strain evidence="4 5">CCNWXJ12-2</strain>
    </source>
</reference>
<feature type="region of interest" description="Disordered" evidence="2">
    <location>
        <begin position="111"/>
        <end position="141"/>
    </location>
</feature>
<dbReference type="InterPro" id="IPR011129">
    <property type="entry name" value="CSD"/>
</dbReference>
<dbReference type="EMBL" id="AHAM01000312">
    <property type="protein sequence ID" value="EHK52616.1"/>
    <property type="molecule type" value="Genomic_DNA"/>
</dbReference>
<dbReference type="Pfam" id="PF00313">
    <property type="entry name" value="CSD"/>
    <property type="match status" value="2"/>
</dbReference>
<dbReference type="SMART" id="SM00357">
    <property type="entry name" value="CSP"/>
    <property type="match status" value="2"/>
</dbReference>
<dbReference type="PROSITE" id="PS00352">
    <property type="entry name" value="CSD_1"/>
    <property type="match status" value="1"/>
</dbReference>
<dbReference type="InterPro" id="IPR019844">
    <property type="entry name" value="CSD_CS"/>
</dbReference>
<evidence type="ECO:0000259" key="3">
    <source>
        <dbReference type="PROSITE" id="PS51857"/>
    </source>
</evidence>
<gene>
    <name evidence="4" type="ORF">MAXJ12_34454</name>
</gene>
<evidence type="ECO:0000313" key="5">
    <source>
        <dbReference type="Proteomes" id="UP000003250"/>
    </source>
</evidence>
<evidence type="ECO:0000313" key="4">
    <source>
        <dbReference type="EMBL" id="EHK52616.1"/>
    </source>
</evidence>
<feature type="domain" description="CSD" evidence="3">
    <location>
        <begin position="45"/>
        <end position="109"/>
    </location>
</feature>
<feature type="compositionally biased region" description="Basic and acidic residues" evidence="2">
    <location>
        <begin position="1"/>
        <end position="17"/>
    </location>
</feature>
<organism evidence="4 5">
    <name type="scientific">Mesorhizobium alhagi CCNWXJ12-2</name>
    <dbReference type="NCBI Taxonomy" id="1107882"/>
    <lineage>
        <taxon>Bacteria</taxon>
        <taxon>Pseudomonadati</taxon>
        <taxon>Pseudomonadota</taxon>
        <taxon>Alphaproteobacteria</taxon>
        <taxon>Hyphomicrobiales</taxon>
        <taxon>Phyllobacteriaceae</taxon>
        <taxon>Allomesorhizobium</taxon>
    </lineage>
</organism>
<dbReference type="Proteomes" id="UP000003250">
    <property type="component" value="Unassembled WGS sequence"/>
</dbReference>
<dbReference type="PANTHER" id="PTHR11544">
    <property type="entry name" value="COLD SHOCK DOMAIN CONTAINING PROTEINS"/>
    <property type="match status" value="1"/>
</dbReference>
<feature type="domain" description="CSD" evidence="3">
    <location>
        <begin position="137"/>
        <end position="202"/>
    </location>
</feature>
<feature type="compositionally biased region" description="Low complexity" evidence="2">
    <location>
        <begin position="121"/>
        <end position="132"/>
    </location>
</feature>
<proteinExistence type="predicted"/>
<dbReference type="Gene3D" id="2.40.50.140">
    <property type="entry name" value="Nucleic acid-binding proteins"/>
    <property type="match status" value="2"/>
</dbReference>
<name>H0I329_9HYPH</name>